<proteinExistence type="predicted"/>
<keyword evidence="2" id="KW-0812">Transmembrane</keyword>
<sequence>MTTLEGLAGLISPTSPNEPDVQSKHSADSILDKPETSEHTSKGTKRQRAKTRRLGLRSPNNTRSTPGHGEDPIYKETAPNARVFRTYNDESQIFDADMVEESRDTVDVLLVFTSQNLQVSYSQMSALLLFELVSVQRAIARGVPVDQVATSAITPSTPFTPATIDSWVNGLWFTSLSLSLTTALGAVLVKQWLHQYISLPSGTPRDRSRIRQYRYVGFEKWQVPIIIGLLPVLMHVALAIFFVGLFLFLFPLSRPIAVVVGTIAAAVYLAYVVTNILPLLYPQCPYKTPLSYLIQQAYTRSPIPALLILLTKSPATYSQFANASIQEAEHQAVKGMSHDLDVQSLHWLFTRSSNPTVRSIVVQAIGGLQIGSMESLKRVFDGSDISWEQDLLLHNCVAYDNEFSSTAWPMPGMERKIERLLRFELFFPRDNTSKDYLLLPESGPRELTAIVAGVMSNSAHRPSDCPTGIDFLRDSLANREDLRLHPIVWIGILKQASLEGDLTSVGGNIPFHMALCAGIIDQLPFESHVDEPVAGNPSATLSHVLRRYPDILPIAYKIFGEFDLYTGYSSYSLSDPVRLLLALVNYLLALPPYTADNDRHSASLTPLSGDHESLKARLFFFTSIIPHIDPSTIFPATSEYRPVLDTARRIVESDLFTLPADSSNFAGLWKARTAVIRIFAKLVGAYPMLGMVARPQKKILRDWFTLPRMKRILALLNHPAPYADAGSDYSDRDTYIDVVFKILETCFSYKVAVAFDAFIETGVIDFLGQNRCRYQCVDALVAYIARAPMTERRSSSDTIHLESSASKARVDYLYQPNNLFTAAVILAFNQSKWQDSIQSHREIKQNILALVQLRPNADAWASCRSRLLYLSRDAHYFATLQLPNFGQIVYAKPEEVQILKSNLQVALGALNEFFGSRDQDSGAGTIFGFKTQTALKRARRRSIHEQSI</sequence>
<evidence type="ECO:0000259" key="3">
    <source>
        <dbReference type="Pfam" id="PF20153"/>
    </source>
</evidence>
<evidence type="ECO:0000256" key="2">
    <source>
        <dbReference type="SAM" id="Phobius"/>
    </source>
</evidence>
<evidence type="ECO:0000256" key="1">
    <source>
        <dbReference type="SAM" id="MobiDB-lite"/>
    </source>
</evidence>
<accession>A0AA39PGU6</accession>
<protein>
    <recommendedName>
        <fullName evidence="3">DUF6535 domain-containing protein</fullName>
    </recommendedName>
</protein>
<comment type="caution">
    <text evidence="4">The sequence shown here is derived from an EMBL/GenBank/DDBJ whole genome shotgun (WGS) entry which is preliminary data.</text>
</comment>
<feature type="transmembrane region" description="Helical" evidence="2">
    <location>
        <begin position="256"/>
        <end position="281"/>
    </location>
</feature>
<keyword evidence="2" id="KW-0472">Membrane</keyword>
<dbReference type="EMBL" id="JAUEPR010000006">
    <property type="protein sequence ID" value="KAK0484023.1"/>
    <property type="molecule type" value="Genomic_DNA"/>
</dbReference>
<dbReference type="AlphaFoldDB" id="A0AA39PGU6"/>
<keyword evidence="5" id="KW-1185">Reference proteome</keyword>
<feature type="transmembrane region" description="Helical" evidence="2">
    <location>
        <begin position="221"/>
        <end position="249"/>
    </location>
</feature>
<evidence type="ECO:0000313" key="5">
    <source>
        <dbReference type="Proteomes" id="UP001175227"/>
    </source>
</evidence>
<feature type="domain" description="DUF6535" evidence="3">
    <location>
        <begin position="85"/>
        <end position="250"/>
    </location>
</feature>
<feature type="compositionally biased region" description="Basic residues" evidence="1">
    <location>
        <begin position="42"/>
        <end position="55"/>
    </location>
</feature>
<reference evidence="4" key="1">
    <citation type="submission" date="2023-06" db="EMBL/GenBank/DDBJ databases">
        <authorList>
            <consortium name="Lawrence Berkeley National Laboratory"/>
            <person name="Ahrendt S."/>
            <person name="Sahu N."/>
            <person name="Indic B."/>
            <person name="Wong-Bajracharya J."/>
            <person name="Merenyi Z."/>
            <person name="Ke H.-M."/>
            <person name="Monk M."/>
            <person name="Kocsube S."/>
            <person name="Drula E."/>
            <person name="Lipzen A."/>
            <person name="Balint B."/>
            <person name="Henrissat B."/>
            <person name="Andreopoulos B."/>
            <person name="Martin F.M."/>
            <person name="Harder C.B."/>
            <person name="Rigling D."/>
            <person name="Ford K.L."/>
            <person name="Foster G.D."/>
            <person name="Pangilinan J."/>
            <person name="Papanicolaou A."/>
            <person name="Barry K."/>
            <person name="LaButti K."/>
            <person name="Viragh M."/>
            <person name="Koriabine M."/>
            <person name="Yan M."/>
            <person name="Riley R."/>
            <person name="Champramary S."/>
            <person name="Plett K.L."/>
            <person name="Tsai I.J."/>
            <person name="Slot J."/>
            <person name="Sipos G."/>
            <person name="Plett J."/>
            <person name="Nagy L.G."/>
            <person name="Grigoriev I.V."/>
        </authorList>
    </citation>
    <scope>NUCLEOTIDE SEQUENCE</scope>
    <source>
        <strain evidence="4">ICMP 16352</strain>
    </source>
</reference>
<dbReference type="Pfam" id="PF20153">
    <property type="entry name" value="DUF6535"/>
    <property type="match status" value="1"/>
</dbReference>
<evidence type="ECO:0000313" key="4">
    <source>
        <dbReference type="EMBL" id="KAK0484023.1"/>
    </source>
</evidence>
<dbReference type="InterPro" id="IPR045338">
    <property type="entry name" value="DUF6535"/>
</dbReference>
<keyword evidence="2" id="KW-1133">Transmembrane helix</keyword>
<name>A0AA39PGU6_9AGAR</name>
<organism evidence="4 5">
    <name type="scientific">Armillaria novae-zelandiae</name>
    <dbReference type="NCBI Taxonomy" id="153914"/>
    <lineage>
        <taxon>Eukaryota</taxon>
        <taxon>Fungi</taxon>
        <taxon>Dikarya</taxon>
        <taxon>Basidiomycota</taxon>
        <taxon>Agaricomycotina</taxon>
        <taxon>Agaricomycetes</taxon>
        <taxon>Agaricomycetidae</taxon>
        <taxon>Agaricales</taxon>
        <taxon>Marasmiineae</taxon>
        <taxon>Physalacriaceae</taxon>
        <taxon>Armillaria</taxon>
    </lineage>
</organism>
<feature type="compositionally biased region" description="Basic and acidic residues" evidence="1">
    <location>
        <begin position="21"/>
        <end position="41"/>
    </location>
</feature>
<feature type="region of interest" description="Disordered" evidence="1">
    <location>
        <begin position="1"/>
        <end position="76"/>
    </location>
</feature>
<dbReference type="Proteomes" id="UP001175227">
    <property type="component" value="Unassembled WGS sequence"/>
</dbReference>
<gene>
    <name evidence="4" type="ORF">IW261DRAFT_1417738</name>
</gene>